<evidence type="ECO:0000313" key="1">
    <source>
        <dbReference type="EMBL" id="SFG63158.1"/>
    </source>
</evidence>
<dbReference type="InterPro" id="IPR025332">
    <property type="entry name" value="DUF4238"/>
</dbReference>
<evidence type="ECO:0000313" key="2">
    <source>
        <dbReference type="Proteomes" id="UP000199229"/>
    </source>
</evidence>
<name>A0A1I2TEA5_9HYPH</name>
<protein>
    <recommendedName>
        <fullName evidence="3">DUF4238 domain-containing protein</fullName>
    </recommendedName>
</protein>
<proteinExistence type="predicted"/>
<sequence>MGETQVAWRHHYIPEFYLKRWANSKGQLIEFSKPYGPSVKPQRRYPRETGFMDKLYAIEGVPEHLSHYFETAFFRPVDTKAATVLEKMEAGGRNFSATERSAWGRFILSLIFRHPENVSAIKGRLAHDYLETSPDAERAYRRRRLPNDPRTLREAMSAERTRPALVQHAMRLLASTSNSPKIGSHLINMRWGMVSLPFHAPALLTSDRPVVWAYGLQHPDSHILLPVGPKKIFFAVNSEAIQLTLNTMDPSSLARFVNEQVVRRAKKLVFGFSDGHLDYVQRHMGVNPEVTIPDQLVGYRRNPRS</sequence>
<reference evidence="2" key="1">
    <citation type="submission" date="2016-10" db="EMBL/GenBank/DDBJ databases">
        <authorList>
            <person name="Varghese N."/>
            <person name="Submissions S."/>
        </authorList>
    </citation>
    <scope>NUCLEOTIDE SEQUENCE [LARGE SCALE GENOMIC DNA]</scope>
    <source>
        <strain evidence="2">Gh-105</strain>
    </source>
</reference>
<dbReference type="STRING" id="582675.SAMN05192565_10717"/>
<dbReference type="EMBL" id="FOPM01000007">
    <property type="protein sequence ID" value="SFG63158.1"/>
    <property type="molecule type" value="Genomic_DNA"/>
</dbReference>
<evidence type="ECO:0008006" key="3">
    <source>
        <dbReference type="Google" id="ProtNLM"/>
    </source>
</evidence>
<dbReference type="Pfam" id="PF14022">
    <property type="entry name" value="DUF4238"/>
    <property type="match status" value="1"/>
</dbReference>
<organism evidence="1 2">
    <name type="scientific">Methylobacterium gossipiicola</name>
    <dbReference type="NCBI Taxonomy" id="582675"/>
    <lineage>
        <taxon>Bacteria</taxon>
        <taxon>Pseudomonadati</taxon>
        <taxon>Pseudomonadota</taxon>
        <taxon>Alphaproteobacteria</taxon>
        <taxon>Hyphomicrobiales</taxon>
        <taxon>Methylobacteriaceae</taxon>
        <taxon>Methylobacterium</taxon>
    </lineage>
</organism>
<keyword evidence="2" id="KW-1185">Reference proteome</keyword>
<dbReference type="Proteomes" id="UP000199229">
    <property type="component" value="Unassembled WGS sequence"/>
</dbReference>
<dbReference type="AlphaFoldDB" id="A0A1I2TEA5"/>
<dbReference type="RefSeq" id="WP_091970559.1">
    <property type="nucleotide sequence ID" value="NZ_FOPM01000007.1"/>
</dbReference>
<dbReference type="OrthoDB" id="5918636at2"/>
<gene>
    <name evidence="1" type="ORF">SAMN05192565_10717</name>
</gene>
<accession>A0A1I2TEA5</accession>